<name>A0ABS0NQ83_9ACTN</name>
<comment type="caution">
    <text evidence="6">The sequence shown here is derived from an EMBL/GenBank/DDBJ whole genome shotgun (WGS) entry which is preliminary data.</text>
</comment>
<dbReference type="PROSITE" id="PS50977">
    <property type="entry name" value="HTH_TETR_2"/>
    <property type="match status" value="1"/>
</dbReference>
<dbReference type="InterPro" id="IPR011075">
    <property type="entry name" value="TetR_C"/>
</dbReference>
<feature type="domain" description="HTH tetR-type" evidence="5">
    <location>
        <begin position="21"/>
        <end position="81"/>
    </location>
</feature>
<dbReference type="Gene3D" id="1.10.357.10">
    <property type="entry name" value="Tetracycline Repressor, domain 2"/>
    <property type="match status" value="1"/>
</dbReference>
<dbReference type="Gene3D" id="1.10.10.60">
    <property type="entry name" value="Homeodomain-like"/>
    <property type="match status" value="1"/>
</dbReference>
<reference evidence="6 7" key="1">
    <citation type="submission" date="2020-09" db="EMBL/GenBank/DDBJ databases">
        <title>Biosynthesis of the nuclear factor of activated T cells inhibitor NFAT-133 and its congeners in Streptomyces pactum.</title>
        <authorList>
            <person name="Zhou W."/>
            <person name="Posri P."/>
            <person name="Abugrain M.E."/>
            <person name="Weisberg A.J."/>
            <person name="Chang J.H."/>
            <person name="Mahmud T."/>
        </authorList>
    </citation>
    <scope>NUCLEOTIDE SEQUENCE [LARGE SCALE GENOMIC DNA]</scope>
    <source>
        <strain evidence="6 7">ATCC 27456</strain>
    </source>
</reference>
<evidence type="ECO:0000259" key="5">
    <source>
        <dbReference type="PROSITE" id="PS50977"/>
    </source>
</evidence>
<keyword evidence="1" id="KW-0805">Transcription regulation</keyword>
<organism evidence="6 7">
    <name type="scientific">Streptomyces pactum</name>
    <dbReference type="NCBI Taxonomy" id="68249"/>
    <lineage>
        <taxon>Bacteria</taxon>
        <taxon>Bacillati</taxon>
        <taxon>Actinomycetota</taxon>
        <taxon>Actinomycetes</taxon>
        <taxon>Kitasatosporales</taxon>
        <taxon>Streptomycetaceae</taxon>
        <taxon>Streptomyces</taxon>
    </lineage>
</organism>
<dbReference type="EMBL" id="JACYXC010000001">
    <property type="protein sequence ID" value="MBH5337365.1"/>
    <property type="molecule type" value="Genomic_DNA"/>
</dbReference>
<keyword evidence="7" id="KW-1185">Reference proteome</keyword>
<feature type="DNA-binding region" description="H-T-H motif" evidence="4">
    <location>
        <begin position="44"/>
        <end position="63"/>
    </location>
</feature>
<evidence type="ECO:0000256" key="4">
    <source>
        <dbReference type="PROSITE-ProRule" id="PRU00335"/>
    </source>
</evidence>
<evidence type="ECO:0000313" key="7">
    <source>
        <dbReference type="Proteomes" id="UP000807371"/>
    </source>
</evidence>
<keyword evidence="2 4" id="KW-0238">DNA-binding</keyword>
<dbReference type="RefSeq" id="WP_197990668.1">
    <property type="nucleotide sequence ID" value="NZ_JACYXC010000001.1"/>
</dbReference>
<dbReference type="SUPFAM" id="SSF46689">
    <property type="entry name" value="Homeodomain-like"/>
    <property type="match status" value="1"/>
</dbReference>
<dbReference type="PANTHER" id="PTHR30055:SF225">
    <property type="entry name" value="TRANSCRIPTIONAL REGULATORY PROTEIN-RELATED"/>
    <property type="match status" value="1"/>
</dbReference>
<evidence type="ECO:0000313" key="6">
    <source>
        <dbReference type="EMBL" id="MBH5337365.1"/>
    </source>
</evidence>
<evidence type="ECO:0000256" key="1">
    <source>
        <dbReference type="ARBA" id="ARBA00023015"/>
    </source>
</evidence>
<proteinExistence type="predicted"/>
<sequence length="207" mass="22193">MVSSGRHATGAQPPAVRRRGPVLERAILSAALDQLSEVGWKGLTMEGVAAGAQTGKAAVYRRWSTKEDLVIDALRAGLPKPPDPPDHGSLRADLLSFCYSMLSSMRSRSGVAVRAVIHECDHGAAERIAELIKGEVLAPGKEIIRHIVRNGIARGEVRADACGGMIEDVVPALLMYRTKVCAGEVTDRDVTEIVDQVMLPMLRVHGA</sequence>
<dbReference type="InterPro" id="IPR036271">
    <property type="entry name" value="Tet_transcr_reg_TetR-rel_C_sf"/>
</dbReference>
<dbReference type="Pfam" id="PF00440">
    <property type="entry name" value="TetR_N"/>
    <property type="match status" value="1"/>
</dbReference>
<dbReference type="InterPro" id="IPR050109">
    <property type="entry name" value="HTH-type_TetR-like_transc_reg"/>
</dbReference>
<dbReference type="PRINTS" id="PR00455">
    <property type="entry name" value="HTHTETR"/>
</dbReference>
<protein>
    <submittedName>
        <fullName evidence="6">TetR/AcrR family transcriptional regulator</fullName>
    </submittedName>
</protein>
<dbReference type="Pfam" id="PF16859">
    <property type="entry name" value="TetR_C_11"/>
    <property type="match status" value="1"/>
</dbReference>
<keyword evidence="3" id="KW-0804">Transcription</keyword>
<dbReference type="PANTHER" id="PTHR30055">
    <property type="entry name" value="HTH-TYPE TRANSCRIPTIONAL REGULATOR RUTR"/>
    <property type="match status" value="1"/>
</dbReference>
<evidence type="ECO:0000256" key="2">
    <source>
        <dbReference type="ARBA" id="ARBA00023125"/>
    </source>
</evidence>
<dbReference type="InterPro" id="IPR009057">
    <property type="entry name" value="Homeodomain-like_sf"/>
</dbReference>
<accession>A0ABS0NQ83</accession>
<dbReference type="SUPFAM" id="SSF48498">
    <property type="entry name" value="Tetracyclin repressor-like, C-terminal domain"/>
    <property type="match status" value="1"/>
</dbReference>
<evidence type="ECO:0000256" key="3">
    <source>
        <dbReference type="ARBA" id="ARBA00023163"/>
    </source>
</evidence>
<dbReference type="InterPro" id="IPR001647">
    <property type="entry name" value="HTH_TetR"/>
</dbReference>
<dbReference type="Proteomes" id="UP000807371">
    <property type="component" value="Unassembled WGS sequence"/>
</dbReference>
<gene>
    <name evidence="6" type="ORF">IHE55_22425</name>
</gene>